<accession>A0A8J2JDY9</accession>
<sequence length="984" mass="111548">MLPEDLQDYQGLIENILRNNDKKVYDMDLLKIMGVSPEHVSAIEVELAIAEILRLEHVMVAEINPKFSEKLIWDPKQNCWDGFPPERQDYQDLVEVVIAKYSEVGVKQPAFDKIRFEDIQLPMDDLTLSKQAWSFWRDIGAIKDVRVHFSWDKLHCEYKIMVDLTLSKQAWSFWRDIGAIKDVRVHFSWDKLHCEYKIMVDLTLSKQAWSFWRDIGAIKDVILHFSCDKLHCKYKIRALLEQIKSFLTEDPEFKSILARNQDRNTSESRIITDVMEILEKAAGKIKPLPRIAVHYIPLSDYYKNDQFPPELEDFNDHGFGSMLEIGEEETSRFDWGSFIVAILGLLQITAGICLSVMSGSVGIFFGACLFNEGINDVMYAIQSGLIDRNFSWKDYGINKVRSVSLSIIFGGVINHFKSAQTVGNIIFTKLKSAVKDALKQGGKAVLPYFLNLGFDRMLKNICKTITLKCRASLDSFLKSENKCLIIEMNEVLSQIQALSHENDQVDSLINGTFEHVFQNQKNCNFGRSVIDKAYEISRTVINILGNSSNTLLEKLSTVGHFLNTNKLMTAIEQPLLDLAQSAKVILMLLIRNLKTTLTNLQVQRVNNPRNPKDSSPEGVVGKCKENSCHNSIAKISDFMATTIKDQFQQPTFIYSARSVVNSLNAKMRGVTNSLRDLNTKTSTAILKQFQLERQQEIKIPVYSKIKGRTTITELDPDTLLEGSHSTVRTIANLFGDSAVFDKDYKGKIHNGNPTFADVVQNFGQGKSVSLVELFVCACYFDFILTIEDATGELNFEEDKIKIVPGACASSKRSAESEFISANLVYMRNDKNEALVRPMYEGEVQEFGVASEISRLGLYQSLEFLKRVLTVQDGVDVKMYKRREIMKQACDAPNVEILIDAVKQFAESNLKGVDIVQHFYEQMSLQGSVGNGSEITIESIQKFSLDGIEDLEGGYGNGHILRKIQTDNLTKRSLFDSITKNEMEF</sequence>
<evidence type="ECO:0000313" key="2">
    <source>
        <dbReference type="Proteomes" id="UP000708208"/>
    </source>
</evidence>
<name>A0A8J2JDY9_9HEXA</name>
<dbReference type="Proteomes" id="UP000708208">
    <property type="component" value="Unassembled WGS sequence"/>
</dbReference>
<dbReference type="EMBL" id="CAJVCH010048873">
    <property type="protein sequence ID" value="CAG7717821.1"/>
    <property type="molecule type" value="Genomic_DNA"/>
</dbReference>
<evidence type="ECO:0000313" key="1">
    <source>
        <dbReference type="EMBL" id="CAG7717821.1"/>
    </source>
</evidence>
<comment type="caution">
    <text evidence="1">The sequence shown here is derived from an EMBL/GenBank/DDBJ whole genome shotgun (WGS) entry which is preliminary data.</text>
</comment>
<proteinExistence type="predicted"/>
<reference evidence="1" key="1">
    <citation type="submission" date="2021-06" db="EMBL/GenBank/DDBJ databases">
        <authorList>
            <person name="Hodson N. C."/>
            <person name="Mongue J. A."/>
            <person name="Jaron S. K."/>
        </authorList>
    </citation>
    <scope>NUCLEOTIDE SEQUENCE</scope>
</reference>
<organism evidence="1 2">
    <name type="scientific">Allacma fusca</name>
    <dbReference type="NCBI Taxonomy" id="39272"/>
    <lineage>
        <taxon>Eukaryota</taxon>
        <taxon>Metazoa</taxon>
        <taxon>Ecdysozoa</taxon>
        <taxon>Arthropoda</taxon>
        <taxon>Hexapoda</taxon>
        <taxon>Collembola</taxon>
        <taxon>Symphypleona</taxon>
        <taxon>Sminthuridae</taxon>
        <taxon>Allacma</taxon>
    </lineage>
</organism>
<protein>
    <submittedName>
        <fullName evidence="1">Uncharacterized protein</fullName>
    </submittedName>
</protein>
<keyword evidence="2" id="KW-1185">Reference proteome</keyword>
<gene>
    <name evidence="1" type="ORF">AFUS01_LOCUS7258</name>
</gene>
<dbReference type="OrthoDB" id="7128572at2759"/>
<dbReference type="AlphaFoldDB" id="A0A8J2JDY9"/>